<dbReference type="SUPFAM" id="SSF51294">
    <property type="entry name" value="Hedgehog/intein (Hint) domain"/>
    <property type="match status" value="1"/>
</dbReference>
<dbReference type="NCBIfam" id="TIGR01443">
    <property type="entry name" value="intein_Cterm"/>
    <property type="match status" value="1"/>
</dbReference>
<accession>A0ABV6LWX7</accession>
<proteinExistence type="predicted"/>
<sequence length="281" mass="28857">MNVGERVAATDPRTGLTTSRSVTRLHINTDTELTNVTVKVSGKGPRAPARAGAGLKARVGVAAAAVMVAAGVAVGSSAVVETTAHHPFWDETAGSWVDASELRVGHELRTADGRVATVTAVENFTGAETMRDLTVDTIHTYHVLAGNTPVLVHNCGEAEVHWDPDMKHAQITVTPSGGRAMTTEQVVTAYGPNGGVAGGPTTGGIANPMGPNAISIKIPLPDGAGARKHQLSGLGADLGPYSTISNSCVTYCVAILRAGGVDMPEGARGAIWLKRQMNNGG</sequence>
<evidence type="ECO:0000313" key="2">
    <source>
        <dbReference type="Proteomes" id="UP001589867"/>
    </source>
</evidence>
<gene>
    <name evidence="1" type="ORF">ACFFIA_04565</name>
</gene>
<comment type="caution">
    <text evidence="1">The sequence shown here is derived from an EMBL/GenBank/DDBJ whole genome shotgun (WGS) entry which is preliminary data.</text>
</comment>
<reference evidence="1 2" key="1">
    <citation type="submission" date="2024-09" db="EMBL/GenBank/DDBJ databases">
        <authorList>
            <person name="Sun Q."/>
            <person name="Mori K."/>
        </authorList>
    </citation>
    <scope>NUCLEOTIDE SEQUENCE [LARGE SCALE GENOMIC DNA]</scope>
    <source>
        <strain evidence="1 2">TBRC 3947</strain>
    </source>
</reference>
<dbReference type="InterPro" id="IPR036844">
    <property type="entry name" value="Hint_dom_sf"/>
</dbReference>
<organism evidence="1 2">
    <name type="scientific">Phytohabitans kaempferiae</name>
    <dbReference type="NCBI Taxonomy" id="1620943"/>
    <lineage>
        <taxon>Bacteria</taxon>
        <taxon>Bacillati</taxon>
        <taxon>Actinomycetota</taxon>
        <taxon>Actinomycetes</taxon>
        <taxon>Micromonosporales</taxon>
        <taxon>Micromonosporaceae</taxon>
    </lineage>
</organism>
<dbReference type="Pfam" id="PF07591">
    <property type="entry name" value="PT-HINT"/>
    <property type="match status" value="1"/>
</dbReference>
<dbReference type="EMBL" id="JBHLUH010000005">
    <property type="protein sequence ID" value="MFC0526925.1"/>
    <property type="molecule type" value="Genomic_DNA"/>
</dbReference>
<dbReference type="InterPro" id="IPR030934">
    <property type="entry name" value="Intein_C"/>
</dbReference>
<keyword evidence="2" id="KW-1185">Reference proteome</keyword>
<evidence type="ECO:0000313" key="1">
    <source>
        <dbReference type="EMBL" id="MFC0526925.1"/>
    </source>
</evidence>
<protein>
    <submittedName>
        <fullName evidence="1">Polymorphic toxin-type HINT domain-containing protein</fullName>
    </submittedName>
</protein>
<dbReference type="Proteomes" id="UP001589867">
    <property type="component" value="Unassembled WGS sequence"/>
</dbReference>
<name>A0ABV6LWX7_9ACTN</name>
<dbReference type="Gene3D" id="2.170.16.10">
    <property type="entry name" value="Hedgehog/Intein (Hint) domain"/>
    <property type="match status" value="1"/>
</dbReference>